<proteinExistence type="predicted"/>
<dbReference type="InterPro" id="IPR044297">
    <property type="entry name" value="CSI1/2/3"/>
</dbReference>
<protein>
    <submittedName>
        <fullName evidence="2">Uncharacterized protein</fullName>
    </submittedName>
</protein>
<dbReference type="GeneID" id="140007674"/>
<dbReference type="Proteomes" id="UP001652660">
    <property type="component" value="Chromosome 5c"/>
</dbReference>
<reference evidence="2" key="1">
    <citation type="submission" date="2025-08" db="UniProtKB">
        <authorList>
            <consortium name="RefSeq"/>
        </authorList>
    </citation>
    <scope>IDENTIFICATION</scope>
    <source>
        <tissue evidence="2">Leaves</tissue>
    </source>
</reference>
<evidence type="ECO:0000313" key="1">
    <source>
        <dbReference type="Proteomes" id="UP001652660"/>
    </source>
</evidence>
<accession>A0ABM4UHK5</accession>
<gene>
    <name evidence="2" type="primary">LOC140007674</name>
</gene>
<sequence length="640" mass="72180">MKLKGFRSPPKILYEAYLRAKIKEAVMEKHDSTLDSPKGEQLMKENEGIEAEHNDIITNLKDESVVNHMFDGLCQRTPMDFLEENQHKTLAREYQEEKAKNQVFDRLAHNDCVISQGLSYELLTGELGWQQGSIDKEIFNSASPLHCPRNWSSVSREVKQKFTEVKINWNQLSCSGYRFGNCSSYLKSMLSSKLVKMDNDEQKLDGAVNIVPLQQSRPLNDLIFDPGGGTKIEMNKDCNDSKFGAVSMQGIFYIAIVEHLACLIQGLPKLSKDYNPNVAVDEYCSVSSFWIVKNIALGVKKDANAFIFVFNPGEVILLENFSNGQLKYVQECSFKLLERRCPQKGEVEKCTTVIYGVRISILQLSTLAICGHQSKIVIMEVGESELLNEKSSQSLLWCSQIDFSKDNNTLVYGILPAIVFQDRDIIQVHAPVKAISVLANFLELKEGTNRYFGLQFLASLACNGYIGILLSVSNPGVTAGLLTLLGCVDANLQDLLKAVEKFLGLHYPDQVALKRLYMVGGATSRISALVAQLKLIPGPDFESDGQFRTLKVVNIWSHKAWLTTKLVNSQFLYLILLFQICKIWRLNFFCTCLWKINFRRISKLCHFLILLACCELPNINLKTLFGSLELCLTSLRTRIV</sequence>
<dbReference type="PANTHER" id="PTHR46369:SF2">
    <property type="entry name" value="PROTEIN CELLULOSE SYNTHASE INTERACTIVE 1"/>
    <property type="match status" value="1"/>
</dbReference>
<dbReference type="PANTHER" id="PTHR46369">
    <property type="entry name" value="PROTEIN CELLULOSE SYNTHASE INTERACTIVE 1"/>
    <property type="match status" value="1"/>
</dbReference>
<name>A0ABM4UHK5_COFAR</name>
<dbReference type="RefSeq" id="XP_071906758.1">
    <property type="nucleotide sequence ID" value="XM_072050657.1"/>
</dbReference>
<evidence type="ECO:0000313" key="2">
    <source>
        <dbReference type="RefSeq" id="XP_071906758.1"/>
    </source>
</evidence>
<keyword evidence="1" id="KW-1185">Reference proteome</keyword>
<organism evidence="1 2">
    <name type="scientific">Coffea arabica</name>
    <name type="common">Arabian coffee</name>
    <dbReference type="NCBI Taxonomy" id="13443"/>
    <lineage>
        <taxon>Eukaryota</taxon>
        <taxon>Viridiplantae</taxon>
        <taxon>Streptophyta</taxon>
        <taxon>Embryophyta</taxon>
        <taxon>Tracheophyta</taxon>
        <taxon>Spermatophyta</taxon>
        <taxon>Magnoliopsida</taxon>
        <taxon>eudicotyledons</taxon>
        <taxon>Gunneridae</taxon>
        <taxon>Pentapetalae</taxon>
        <taxon>asterids</taxon>
        <taxon>lamiids</taxon>
        <taxon>Gentianales</taxon>
        <taxon>Rubiaceae</taxon>
        <taxon>Ixoroideae</taxon>
        <taxon>Gardenieae complex</taxon>
        <taxon>Bertiereae - Coffeeae clade</taxon>
        <taxon>Coffeeae</taxon>
        <taxon>Coffea</taxon>
    </lineage>
</organism>